<organism evidence="11 12">
    <name type="scientific">Candidatus Vogelbacteria bacterium RIFOXYD1_FULL_44_32</name>
    <dbReference type="NCBI Taxonomy" id="1802438"/>
    <lineage>
        <taxon>Bacteria</taxon>
        <taxon>Candidatus Vogeliibacteriota</taxon>
    </lineage>
</organism>
<dbReference type="Gene3D" id="1.10.246.80">
    <property type="match status" value="1"/>
</dbReference>
<dbReference type="SMART" id="SM00471">
    <property type="entry name" value="HDc"/>
    <property type="match status" value="1"/>
</dbReference>
<feature type="domain" description="HD" evidence="10">
    <location>
        <begin position="253"/>
        <end position="375"/>
    </location>
</feature>
<dbReference type="CDD" id="cd05398">
    <property type="entry name" value="NT_ClassII-CCAase"/>
    <property type="match status" value="1"/>
</dbReference>
<comment type="similarity">
    <text evidence="8">Belongs to the tRNA nucleotidyltransferase/poly(A) polymerase family.</text>
</comment>
<dbReference type="Pfam" id="PF12627">
    <property type="entry name" value="PolyA_pol_RNAbd"/>
    <property type="match status" value="1"/>
</dbReference>
<proteinExistence type="inferred from homology"/>
<dbReference type="GO" id="GO:0046872">
    <property type="term" value="F:metal ion binding"/>
    <property type="evidence" value="ECO:0007669"/>
    <property type="project" value="UniProtKB-KW"/>
</dbReference>
<dbReference type="GO" id="GO:0000166">
    <property type="term" value="F:nucleotide binding"/>
    <property type="evidence" value="ECO:0007669"/>
    <property type="project" value="UniProtKB-KW"/>
</dbReference>
<dbReference type="GO" id="GO:0016779">
    <property type="term" value="F:nucleotidyltransferase activity"/>
    <property type="evidence" value="ECO:0007669"/>
    <property type="project" value="UniProtKB-KW"/>
</dbReference>
<dbReference type="PROSITE" id="PS51831">
    <property type="entry name" value="HD"/>
    <property type="match status" value="1"/>
</dbReference>
<keyword evidence="4" id="KW-0548">Nucleotidyltransferase</keyword>
<evidence type="ECO:0000313" key="12">
    <source>
        <dbReference type="Proteomes" id="UP000177043"/>
    </source>
</evidence>
<gene>
    <name evidence="11" type="ORF">A2571_00560</name>
</gene>
<dbReference type="SUPFAM" id="SSF81301">
    <property type="entry name" value="Nucleotidyltransferase"/>
    <property type="match status" value="1"/>
</dbReference>
<dbReference type="NCBIfam" id="TIGR00277">
    <property type="entry name" value="HDIG"/>
    <property type="match status" value="1"/>
</dbReference>
<dbReference type="InterPro" id="IPR032828">
    <property type="entry name" value="PolyA_RNA-bd"/>
</dbReference>
<keyword evidence="2 8" id="KW-0808">Transferase</keyword>
<accession>A0A1G2QE42</accession>
<dbReference type="EMBL" id="MHTJ01000002">
    <property type="protein sequence ID" value="OHA58860.1"/>
    <property type="molecule type" value="Genomic_DNA"/>
</dbReference>
<dbReference type="CDD" id="cd00077">
    <property type="entry name" value="HDc"/>
    <property type="match status" value="1"/>
</dbReference>
<evidence type="ECO:0000256" key="5">
    <source>
        <dbReference type="ARBA" id="ARBA00022723"/>
    </source>
</evidence>
<dbReference type="InterPro" id="IPR002646">
    <property type="entry name" value="PolA_pol_head_dom"/>
</dbReference>
<sequence length="489" mass="56013">MKIELVVPKEVSLITDTLEKAGFSAYVVGGSVRDLIMNREPKDWDITTSATPEEIMALFPKTVYENRFGTVMVIDEEGIDPILKNIEVTPYRLESDYSDNRHPNEVIFAKNIEDDLARRDFTINALAYNPTSNELIDLYGGISDIKDKVVRTVGEADKRFTEDALRLMRAIRLATELGFTCNQETLASITKNAELLKNISAERVREEFNKIIMSPNPMRGIETIKDSGLLPYVLPELIPAIGNEQGRSHIYDVWEHLLRALQHAADKNYPLHLRLSALFHDIGKPATRRFDSQAKIWTFYGHEVVGARIVAKVMANLKYPKKISDDVERLVRYHMFFMDTEQLTLSAVRRVVAKVGPENIWDLMKLRMSDRIGMGRPKEDPYRLRKYESMIDEALRSPTSVTMLKIDGADLIKELGLKPGPKFSHILHALLEEALDKPEINTKEYLLKRAEELNKLDEKTLKKLGDKGKEKKGEVEEKELREIRKKHKV</sequence>
<dbReference type="AlphaFoldDB" id="A0A1G2QE42"/>
<evidence type="ECO:0000256" key="1">
    <source>
        <dbReference type="ARBA" id="ARBA00001946"/>
    </source>
</evidence>
<dbReference type="InterPro" id="IPR006674">
    <property type="entry name" value="HD_domain"/>
</dbReference>
<dbReference type="InterPro" id="IPR043519">
    <property type="entry name" value="NT_sf"/>
</dbReference>
<dbReference type="GO" id="GO:0008033">
    <property type="term" value="P:tRNA processing"/>
    <property type="evidence" value="ECO:0007669"/>
    <property type="project" value="UniProtKB-KW"/>
</dbReference>
<dbReference type="SUPFAM" id="SSF81891">
    <property type="entry name" value="Poly A polymerase C-terminal region-like"/>
    <property type="match status" value="1"/>
</dbReference>
<evidence type="ECO:0000313" key="11">
    <source>
        <dbReference type="EMBL" id="OHA58860.1"/>
    </source>
</evidence>
<keyword evidence="7" id="KW-0460">Magnesium</keyword>
<feature type="compositionally biased region" description="Basic and acidic residues" evidence="9">
    <location>
        <begin position="458"/>
        <end position="482"/>
    </location>
</feature>
<keyword evidence="8" id="KW-0694">RNA-binding</keyword>
<evidence type="ECO:0000256" key="6">
    <source>
        <dbReference type="ARBA" id="ARBA00022741"/>
    </source>
</evidence>
<dbReference type="Gene3D" id="1.10.3090.10">
    <property type="entry name" value="cca-adding enzyme, domain 2"/>
    <property type="match status" value="1"/>
</dbReference>
<reference evidence="11 12" key="1">
    <citation type="journal article" date="2016" name="Nat. Commun.">
        <title>Thousands of microbial genomes shed light on interconnected biogeochemical processes in an aquifer system.</title>
        <authorList>
            <person name="Anantharaman K."/>
            <person name="Brown C.T."/>
            <person name="Hug L.A."/>
            <person name="Sharon I."/>
            <person name="Castelle C.J."/>
            <person name="Probst A.J."/>
            <person name="Thomas B.C."/>
            <person name="Singh A."/>
            <person name="Wilkins M.J."/>
            <person name="Karaoz U."/>
            <person name="Brodie E.L."/>
            <person name="Williams K.H."/>
            <person name="Hubbard S.S."/>
            <person name="Banfield J.F."/>
        </authorList>
    </citation>
    <scope>NUCLEOTIDE SEQUENCE [LARGE SCALE GENOMIC DNA]</scope>
</reference>
<keyword evidence="6" id="KW-0547">Nucleotide-binding</keyword>
<evidence type="ECO:0000256" key="2">
    <source>
        <dbReference type="ARBA" id="ARBA00022679"/>
    </source>
</evidence>
<evidence type="ECO:0000256" key="4">
    <source>
        <dbReference type="ARBA" id="ARBA00022695"/>
    </source>
</evidence>
<dbReference type="STRING" id="1802438.A2571_00560"/>
<feature type="region of interest" description="Disordered" evidence="9">
    <location>
        <begin position="458"/>
        <end position="489"/>
    </location>
</feature>
<dbReference type="GO" id="GO:0000049">
    <property type="term" value="F:tRNA binding"/>
    <property type="evidence" value="ECO:0007669"/>
    <property type="project" value="TreeGrafter"/>
</dbReference>
<dbReference type="Pfam" id="PF01743">
    <property type="entry name" value="PolyA_pol"/>
    <property type="match status" value="1"/>
</dbReference>
<evidence type="ECO:0000256" key="9">
    <source>
        <dbReference type="SAM" id="MobiDB-lite"/>
    </source>
</evidence>
<dbReference type="Pfam" id="PF01966">
    <property type="entry name" value="HD"/>
    <property type="match status" value="1"/>
</dbReference>
<evidence type="ECO:0000256" key="8">
    <source>
        <dbReference type="RuleBase" id="RU003953"/>
    </source>
</evidence>
<comment type="cofactor">
    <cofactor evidence="1">
        <name>Mg(2+)</name>
        <dbReference type="ChEBI" id="CHEBI:18420"/>
    </cofactor>
</comment>
<dbReference type="Proteomes" id="UP000177043">
    <property type="component" value="Unassembled WGS sequence"/>
</dbReference>
<protein>
    <recommendedName>
        <fullName evidence="10">HD domain-containing protein</fullName>
    </recommendedName>
</protein>
<evidence type="ECO:0000256" key="3">
    <source>
        <dbReference type="ARBA" id="ARBA00022694"/>
    </source>
</evidence>
<name>A0A1G2QE42_9BACT</name>
<dbReference type="PANTHER" id="PTHR46173:SF1">
    <property type="entry name" value="CCA TRNA NUCLEOTIDYLTRANSFERASE 1, MITOCHONDRIAL"/>
    <property type="match status" value="1"/>
</dbReference>
<evidence type="ECO:0000259" key="10">
    <source>
        <dbReference type="PROSITE" id="PS51831"/>
    </source>
</evidence>
<dbReference type="Gene3D" id="3.30.460.10">
    <property type="entry name" value="Beta Polymerase, domain 2"/>
    <property type="match status" value="1"/>
</dbReference>
<comment type="caution">
    <text evidence="11">The sequence shown here is derived from an EMBL/GenBank/DDBJ whole genome shotgun (WGS) entry which is preliminary data.</text>
</comment>
<evidence type="ECO:0000256" key="7">
    <source>
        <dbReference type="ARBA" id="ARBA00022842"/>
    </source>
</evidence>
<keyword evidence="3" id="KW-0819">tRNA processing</keyword>
<dbReference type="InterPro" id="IPR003607">
    <property type="entry name" value="HD/PDEase_dom"/>
</dbReference>
<dbReference type="InterPro" id="IPR050264">
    <property type="entry name" value="Bact_CCA-adding_enz_type3_sf"/>
</dbReference>
<dbReference type="PANTHER" id="PTHR46173">
    <property type="entry name" value="CCA TRNA NUCLEOTIDYLTRANSFERASE 1, MITOCHONDRIAL"/>
    <property type="match status" value="1"/>
</dbReference>
<keyword evidence="5" id="KW-0479">Metal-binding</keyword>
<dbReference type="InterPro" id="IPR006675">
    <property type="entry name" value="HDIG_dom"/>
</dbReference>